<protein>
    <submittedName>
        <fullName evidence="2">Peptidase S1 domain-containing protein</fullName>
    </submittedName>
</protein>
<dbReference type="Proteomes" id="UP000887580">
    <property type="component" value="Unplaced"/>
</dbReference>
<dbReference type="WBParaSite" id="PS1159_v2.g4809.t1">
    <property type="protein sequence ID" value="PS1159_v2.g4809.t1"/>
    <property type="gene ID" value="PS1159_v2.g4809"/>
</dbReference>
<accession>A0AC35GH07</accession>
<evidence type="ECO:0000313" key="1">
    <source>
        <dbReference type="Proteomes" id="UP000887580"/>
    </source>
</evidence>
<sequence>MLLFSTYFLLFQHFSKAEKSKCFKDFYPEKHNQNRILGGNDCGEGLWPFVVQIMIGNGAFNVGMAPGRGNCTGSIIHEEYILTASHCIFEKGDHGLAGRPPSDFKVIVGSIKYGINGKIHLVEEVIKHAGYNALGDHDISLLKLKTPIIINEMAKPICLTEKFPITFQKVVAIGFGTTATPIHGNIPKDSESSKPEYEPNPDKNYQIGTNGGICKFVEIPILKDEQCLHLPGTASVHFNPGDEICGGGLWKGTLEGDSGGPLVGLYKDGGYYQIGLTARGQPVTEKNGNPVDFGVYTKVSKYCKWISKETKNNVVCT</sequence>
<reference evidence="2" key="1">
    <citation type="submission" date="2022-11" db="UniProtKB">
        <authorList>
            <consortium name="WormBaseParasite"/>
        </authorList>
    </citation>
    <scope>IDENTIFICATION</scope>
</reference>
<name>A0AC35GH07_9BILA</name>
<evidence type="ECO:0000313" key="2">
    <source>
        <dbReference type="WBParaSite" id="PS1159_v2.g4809.t1"/>
    </source>
</evidence>
<organism evidence="1 2">
    <name type="scientific">Panagrolaimus sp. PS1159</name>
    <dbReference type="NCBI Taxonomy" id="55785"/>
    <lineage>
        <taxon>Eukaryota</taxon>
        <taxon>Metazoa</taxon>
        <taxon>Ecdysozoa</taxon>
        <taxon>Nematoda</taxon>
        <taxon>Chromadorea</taxon>
        <taxon>Rhabditida</taxon>
        <taxon>Tylenchina</taxon>
        <taxon>Panagrolaimomorpha</taxon>
        <taxon>Panagrolaimoidea</taxon>
        <taxon>Panagrolaimidae</taxon>
        <taxon>Panagrolaimus</taxon>
    </lineage>
</organism>
<proteinExistence type="predicted"/>